<dbReference type="EMBL" id="BDGG01000001">
    <property type="protein sequence ID" value="GAU89313.1"/>
    <property type="molecule type" value="Genomic_DNA"/>
</dbReference>
<evidence type="ECO:0000256" key="1">
    <source>
        <dbReference type="SAM" id="MobiDB-lite"/>
    </source>
</evidence>
<feature type="region of interest" description="Disordered" evidence="1">
    <location>
        <begin position="21"/>
        <end position="52"/>
    </location>
</feature>
<evidence type="ECO:0000313" key="2">
    <source>
        <dbReference type="EMBL" id="GAU89313.1"/>
    </source>
</evidence>
<keyword evidence="3" id="KW-1185">Reference proteome</keyword>
<proteinExistence type="predicted"/>
<protein>
    <submittedName>
        <fullName evidence="2">Uncharacterized protein</fullName>
    </submittedName>
</protein>
<dbReference type="Proteomes" id="UP000186922">
    <property type="component" value="Unassembled WGS sequence"/>
</dbReference>
<feature type="compositionally biased region" description="Basic and acidic residues" evidence="1">
    <location>
        <begin position="37"/>
        <end position="52"/>
    </location>
</feature>
<dbReference type="AlphaFoldDB" id="A0A1D1USH0"/>
<evidence type="ECO:0000313" key="3">
    <source>
        <dbReference type="Proteomes" id="UP000186922"/>
    </source>
</evidence>
<sequence length="52" mass="5428">MGATAAEKVITTDESIAVDGSDAHDLSIAETSSSGKPRRDFSLEKEIGTTCK</sequence>
<name>A0A1D1USH0_RAMVA</name>
<reference evidence="2 3" key="1">
    <citation type="journal article" date="2016" name="Nat. Commun.">
        <title>Extremotolerant tardigrade genome and improved radiotolerance of human cultured cells by tardigrade-unique protein.</title>
        <authorList>
            <person name="Hashimoto T."/>
            <person name="Horikawa D.D."/>
            <person name="Saito Y."/>
            <person name="Kuwahara H."/>
            <person name="Kozuka-Hata H."/>
            <person name="Shin-I T."/>
            <person name="Minakuchi Y."/>
            <person name="Ohishi K."/>
            <person name="Motoyama A."/>
            <person name="Aizu T."/>
            <person name="Enomoto A."/>
            <person name="Kondo K."/>
            <person name="Tanaka S."/>
            <person name="Hara Y."/>
            <person name="Koshikawa S."/>
            <person name="Sagara H."/>
            <person name="Miura T."/>
            <person name="Yokobori S."/>
            <person name="Miyagawa K."/>
            <person name="Suzuki Y."/>
            <person name="Kubo T."/>
            <person name="Oyama M."/>
            <person name="Kohara Y."/>
            <person name="Fujiyama A."/>
            <person name="Arakawa K."/>
            <person name="Katayama T."/>
            <person name="Toyoda A."/>
            <person name="Kunieda T."/>
        </authorList>
    </citation>
    <scope>NUCLEOTIDE SEQUENCE [LARGE SCALE GENOMIC DNA]</scope>
    <source>
        <strain evidence="2 3">YOKOZUNA-1</strain>
    </source>
</reference>
<organism evidence="2 3">
    <name type="scientific">Ramazzottius varieornatus</name>
    <name type="common">Water bear</name>
    <name type="synonym">Tardigrade</name>
    <dbReference type="NCBI Taxonomy" id="947166"/>
    <lineage>
        <taxon>Eukaryota</taxon>
        <taxon>Metazoa</taxon>
        <taxon>Ecdysozoa</taxon>
        <taxon>Tardigrada</taxon>
        <taxon>Eutardigrada</taxon>
        <taxon>Parachela</taxon>
        <taxon>Hypsibioidea</taxon>
        <taxon>Ramazzottiidae</taxon>
        <taxon>Ramazzottius</taxon>
    </lineage>
</organism>
<gene>
    <name evidence="2" type="primary">RvY_01878-1</name>
    <name evidence="2" type="synonym">RvY_01878.1</name>
    <name evidence="2" type="ORF">RvY_01878</name>
</gene>
<comment type="caution">
    <text evidence="2">The sequence shown here is derived from an EMBL/GenBank/DDBJ whole genome shotgun (WGS) entry which is preliminary data.</text>
</comment>
<accession>A0A1D1USH0</accession>